<organism evidence="2 3">
    <name type="scientific">Brevundimonas phage vB_BpoS-Marchewka</name>
    <dbReference type="NCBI Taxonomy" id="2948604"/>
    <lineage>
        <taxon>Viruses</taxon>
        <taxon>Duplodnaviria</taxon>
        <taxon>Heunggongvirae</taxon>
        <taxon>Uroviricota</taxon>
        <taxon>Caudoviricetes</taxon>
        <taxon>Jeanschmidtviridae</taxon>
        <taxon>Marchewkavirus</taxon>
        <taxon>Marchewkavirus marchewka</taxon>
    </lineage>
</organism>
<keyword evidence="3" id="KW-1185">Reference proteome</keyword>
<protein>
    <submittedName>
        <fullName evidence="2">Uncharacterized protein</fullName>
    </submittedName>
</protein>
<name>A0A9E7N507_9CAUD</name>
<evidence type="ECO:0000256" key="1">
    <source>
        <dbReference type="SAM" id="MobiDB-lite"/>
    </source>
</evidence>
<dbReference type="Proteomes" id="UP001056634">
    <property type="component" value="Segment"/>
</dbReference>
<dbReference type="EMBL" id="ON529851">
    <property type="protein sequence ID" value="UTC28652.1"/>
    <property type="molecule type" value="Genomic_DNA"/>
</dbReference>
<sequence length="105" mass="10723">MTDAAEPTIDSVLDAAMAAGEKTVTLSTALLLSLYQDAAEGVLLAQGVVDNWASGDLAGAVNALEGWTEDMGATYDDMASEVAAEADDDEEPTHVSETVGANTVC</sequence>
<reference evidence="2" key="1">
    <citation type="submission" date="2022-04" db="EMBL/GenBank/DDBJ databases">
        <authorList>
            <person name="Friedrich I."/>
            <person name="Schneider D."/>
            <person name="Poehlein A."/>
            <person name="Hertel R."/>
            <person name="Daniel R."/>
        </authorList>
    </citation>
    <scope>NUCLEOTIDE SEQUENCE</scope>
</reference>
<evidence type="ECO:0000313" key="3">
    <source>
        <dbReference type="Proteomes" id="UP001056634"/>
    </source>
</evidence>
<gene>
    <name evidence="2" type="ORF">MARCHEWKA_01390</name>
</gene>
<evidence type="ECO:0000313" key="2">
    <source>
        <dbReference type="EMBL" id="UTC28652.1"/>
    </source>
</evidence>
<proteinExistence type="predicted"/>
<feature type="region of interest" description="Disordered" evidence="1">
    <location>
        <begin position="82"/>
        <end position="105"/>
    </location>
</feature>
<feature type="compositionally biased region" description="Polar residues" evidence="1">
    <location>
        <begin position="95"/>
        <end position="105"/>
    </location>
</feature>
<accession>A0A9E7N507</accession>